<keyword evidence="12" id="KW-1185">Reference proteome</keyword>
<dbReference type="InterPro" id="IPR050352">
    <property type="entry name" value="ABCG_transporters"/>
</dbReference>
<dbReference type="PANTHER" id="PTHR48041:SF89">
    <property type="entry name" value="FI03229P"/>
    <property type="match status" value="1"/>
</dbReference>
<gene>
    <name evidence="11" type="ORF">OSB1V03_LOCUS11164</name>
</gene>
<dbReference type="Pfam" id="PF01061">
    <property type="entry name" value="ABC2_membrane"/>
    <property type="match status" value="1"/>
</dbReference>
<dbReference type="InterPro" id="IPR043926">
    <property type="entry name" value="ABCG_dom"/>
</dbReference>
<organism evidence="11">
    <name type="scientific">Medioppia subpectinata</name>
    <dbReference type="NCBI Taxonomy" id="1979941"/>
    <lineage>
        <taxon>Eukaryota</taxon>
        <taxon>Metazoa</taxon>
        <taxon>Ecdysozoa</taxon>
        <taxon>Arthropoda</taxon>
        <taxon>Chelicerata</taxon>
        <taxon>Arachnida</taxon>
        <taxon>Acari</taxon>
        <taxon>Acariformes</taxon>
        <taxon>Sarcoptiformes</taxon>
        <taxon>Oribatida</taxon>
        <taxon>Brachypylina</taxon>
        <taxon>Oppioidea</taxon>
        <taxon>Oppiidae</taxon>
        <taxon>Medioppia</taxon>
    </lineage>
</organism>
<evidence type="ECO:0008006" key="13">
    <source>
        <dbReference type="Google" id="ProtNLM"/>
    </source>
</evidence>
<protein>
    <recommendedName>
        <fullName evidence="13">ABC transporter domain-containing protein</fullName>
    </recommendedName>
</protein>
<dbReference type="AlphaFoldDB" id="A0A7R9Q458"/>
<feature type="transmembrane region" description="Helical" evidence="7">
    <location>
        <begin position="429"/>
        <end position="449"/>
    </location>
</feature>
<comment type="subcellular location">
    <subcellularLocation>
        <location evidence="1">Membrane</location>
        <topology evidence="1">Multi-pass membrane protein</topology>
    </subcellularLocation>
</comment>
<feature type="domain" description="ABC transporter family G" evidence="10">
    <location>
        <begin position="162"/>
        <end position="214"/>
    </location>
</feature>
<evidence type="ECO:0000256" key="2">
    <source>
        <dbReference type="ARBA" id="ARBA00005814"/>
    </source>
</evidence>
<dbReference type="InterPro" id="IPR013525">
    <property type="entry name" value="ABC2_TM"/>
</dbReference>
<dbReference type="Proteomes" id="UP000759131">
    <property type="component" value="Unassembled WGS sequence"/>
</dbReference>
<reference evidence="11" key="1">
    <citation type="submission" date="2020-11" db="EMBL/GenBank/DDBJ databases">
        <authorList>
            <person name="Tran Van P."/>
        </authorList>
    </citation>
    <scope>NUCLEOTIDE SEQUENCE</scope>
</reference>
<dbReference type="GO" id="GO:0005886">
    <property type="term" value="C:plasma membrane"/>
    <property type="evidence" value="ECO:0007669"/>
    <property type="project" value="TreeGrafter"/>
</dbReference>
<feature type="transmembrane region" description="Helical" evidence="7">
    <location>
        <begin position="399"/>
        <end position="422"/>
    </location>
</feature>
<keyword evidence="3" id="KW-0813">Transport</keyword>
<keyword evidence="5 7" id="KW-1133">Transmembrane helix</keyword>
<evidence type="ECO:0000256" key="6">
    <source>
        <dbReference type="ARBA" id="ARBA00023136"/>
    </source>
</evidence>
<feature type="domain" description="ABC transporter" evidence="8">
    <location>
        <begin position="4"/>
        <end position="128"/>
    </location>
</feature>
<evidence type="ECO:0000259" key="8">
    <source>
        <dbReference type="Pfam" id="PF00005"/>
    </source>
</evidence>
<evidence type="ECO:0000256" key="7">
    <source>
        <dbReference type="SAM" id="Phobius"/>
    </source>
</evidence>
<dbReference type="InterPro" id="IPR003439">
    <property type="entry name" value="ABC_transporter-like_ATP-bd"/>
</dbReference>
<dbReference type="PANTHER" id="PTHR48041">
    <property type="entry name" value="ABC TRANSPORTER G FAMILY MEMBER 28"/>
    <property type="match status" value="1"/>
</dbReference>
<evidence type="ECO:0000256" key="5">
    <source>
        <dbReference type="ARBA" id="ARBA00022989"/>
    </source>
</evidence>
<evidence type="ECO:0000259" key="10">
    <source>
        <dbReference type="Pfam" id="PF19055"/>
    </source>
</evidence>
<name>A0A7R9Q458_9ACAR</name>
<evidence type="ECO:0000313" key="11">
    <source>
        <dbReference type="EMBL" id="CAD7630752.1"/>
    </source>
</evidence>
<proteinExistence type="inferred from homology"/>
<dbReference type="InterPro" id="IPR027417">
    <property type="entry name" value="P-loop_NTPase"/>
</dbReference>
<evidence type="ECO:0000256" key="3">
    <source>
        <dbReference type="ARBA" id="ARBA00022448"/>
    </source>
</evidence>
<keyword evidence="6 7" id="KW-0472">Membrane</keyword>
<comment type="similarity">
    <text evidence="2">Belongs to the ABC transporter superfamily. ABCG family. Eye pigment precursor importer (TC 3.A.1.204) subfamily.</text>
</comment>
<dbReference type="OrthoDB" id="66620at2759"/>
<dbReference type="SUPFAM" id="SSF52540">
    <property type="entry name" value="P-loop containing nucleoside triphosphate hydrolases"/>
    <property type="match status" value="1"/>
</dbReference>
<sequence length="571" mass="65081">SEGTAILDILSNRYNKMKGKVKAEFILNGVTVNTKRLSQMLSYVSQDTALCPDMSTRQALLFTSLVQRPAKKSSFDTKKRTNALLEELGLSEVRHTCISDLTDAEKKRLLIAINLLLDTDILLLDQPTKGMDIFDTFFLVEYLRQWALISGRCVIMTISPSTYEIFTMLSRIALISSGRVVYFGKRGELLTYFAQIDFPCPAFKNPSDYYLDLVTLDNLSSEAMLESSQRIESLVELYARRNNSAISAPGPPSITPPPVQRANIFIQFLALWIRAMIFTFPYNVIHMFFKLLIALCLSVMCGVIYWHVRSGREQEYIWDRIGFYHAILTIFTIPLLLIEIKDVHKEKQYVLNEVKLQFYGKTSYLISKLIYSLPQALIVFMAFSLPACSMAGLQQNLSIYLLLMIAYLLTLRMIAMAVVWTFNRRSTSAVVLALILSLIFLSSGTTFHYKDLSIGTRWLNYMSPTRWAHEALINWEFDNNSTLSPPFLCSRNPIVQQPNAILVRADCGLQSKANILKWFRYKSAQQTGSSLRPVWHPFVAFAAIFGIFMVVGCALFCLLAKRKSFKYKTKT</sequence>
<dbReference type="Pfam" id="PF19055">
    <property type="entry name" value="ABC2_membrane_7"/>
    <property type="match status" value="1"/>
</dbReference>
<dbReference type="Gene3D" id="3.40.50.300">
    <property type="entry name" value="P-loop containing nucleotide triphosphate hydrolases"/>
    <property type="match status" value="1"/>
</dbReference>
<evidence type="ECO:0000256" key="4">
    <source>
        <dbReference type="ARBA" id="ARBA00022692"/>
    </source>
</evidence>
<keyword evidence="4 7" id="KW-0812">Transmembrane</keyword>
<feature type="transmembrane region" description="Helical" evidence="7">
    <location>
        <begin position="291"/>
        <end position="309"/>
    </location>
</feature>
<dbReference type="EMBL" id="OC863073">
    <property type="protein sequence ID" value="CAD7630752.1"/>
    <property type="molecule type" value="Genomic_DNA"/>
</dbReference>
<evidence type="ECO:0000256" key="1">
    <source>
        <dbReference type="ARBA" id="ARBA00004141"/>
    </source>
</evidence>
<dbReference type="GO" id="GO:0016887">
    <property type="term" value="F:ATP hydrolysis activity"/>
    <property type="evidence" value="ECO:0007669"/>
    <property type="project" value="InterPro"/>
</dbReference>
<feature type="domain" description="ABC-2 type transporter transmembrane" evidence="9">
    <location>
        <begin position="267"/>
        <end position="477"/>
    </location>
</feature>
<dbReference type="GO" id="GO:0005524">
    <property type="term" value="F:ATP binding"/>
    <property type="evidence" value="ECO:0007669"/>
    <property type="project" value="InterPro"/>
</dbReference>
<feature type="transmembrane region" description="Helical" evidence="7">
    <location>
        <begin position="321"/>
        <end position="338"/>
    </location>
</feature>
<feature type="non-terminal residue" evidence="11">
    <location>
        <position position="571"/>
    </location>
</feature>
<dbReference type="EMBL" id="CAJPIZ010008498">
    <property type="protein sequence ID" value="CAG2111182.1"/>
    <property type="molecule type" value="Genomic_DNA"/>
</dbReference>
<accession>A0A7R9Q458</accession>
<feature type="transmembrane region" description="Helical" evidence="7">
    <location>
        <begin position="538"/>
        <end position="560"/>
    </location>
</feature>
<feature type="transmembrane region" description="Helical" evidence="7">
    <location>
        <begin position="369"/>
        <end position="393"/>
    </location>
</feature>
<dbReference type="GO" id="GO:0140359">
    <property type="term" value="F:ABC-type transporter activity"/>
    <property type="evidence" value="ECO:0007669"/>
    <property type="project" value="InterPro"/>
</dbReference>
<evidence type="ECO:0000259" key="9">
    <source>
        <dbReference type="Pfam" id="PF01061"/>
    </source>
</evidence>
<evidence type="ECO:0000313" key="12">
    <source>
        <dbReference type="Proteomes" id="UP000759131"/>
    </source>
</evidence>
<dbReference type="Pfam" id="PF00005">
    <property type="entry name" value="ABC_tran"/>
    <property type="match status" value="1"/>
</dbReference>